<evidence type="ECO:0000259" key="1">
    <source>
        <dbReference type="PROSITE" id="PS50878"/>
    </source>
</evidence>
<organism evidence="2 3">
    <name type="scientific">Grus japonensis</name>
    <name type="common">Japanese crane</name>
    <name type="synonym">Red-crowned crane</name>
    <dbReference type="NCBI Taxonomy" id="30415"/>
    <lineage>
        <taxon>Eukaryota</taxon>
        <taxon>Metazoa</taxon>
        <taxon>Chordata</taxon>
        <taxon>Craniata</taxon>
        <taxon>Vertebrata</taxon>
        <taxon>Euteleostomi</taxon>
        <taxon>Archelosauria</taxon>
        <taxon>Archosauria</taxon>
        <taxon>Dinosauria</taxon>
        <taxon>Saurischia</taxon>
        <taxon>Theropoda</taxon>
        <taxon>Coelurosauria</taxon>
        <taxon>Aves</taxon>
        <taxon>Neognathae</taxon>
        <taxon>Neoaves</taxon>
        <taxon>Gruiformes</taxon>
        <taxon>Gruidae</taxon>
        <taxon>Grus</taxon>
    </lineage>
</organism>
<dbReference type="PROSITE" id="PS50878">
    <property type="entry name" value="RT_POL"/>
    <property type="match status" value="1"/>
</dbReference>
<gene>
    <name evidence="2" type="ORF">GRJ2_002838300</name>
</gene>
<evidence type="ECO:0000313" key="3">
    <source>
        <dbReference type="Proteomes" id="UP001623348"/>
    </source>
</evidence>
<evidence type="ECO:0000313" key="2">
    <source>
        <dbReference type="EMBL" id="GAB0203727.1"/>
    </source>
</evidence>
<accession>A0ABC9Y4M2</accession>
<dbReference type="Pfam" id="PF00078">
    <property type="entry name" value="RVT_1"/>
    <property type="match status" value="1"/>
</dbReference>
<dbReference type="InterPro" id="IPR000477">
    <property type="entry name" value="RT_dom"/>
</dbReference>
<dbReference type="AlphaFoldDB" id="A0ABC9Y4M2"/>
<protein>
    <submittedName>
        <fullName evidence="2">Mitochondrial enolase superfamily member 1</fullName>
    </submittedName>
</protein>
<proteinExistence type="predicted"/>
<dbReference type="PANTHER" id="PTHR33332">
    <property type="entry name" value="REVERSE TRANSCRIPTASE DOMAIN-CONTAINING PROTEIN"/>
    <property type="match status" value="1"/>
</dbReference>
<dbReference type="Proteomes" id="UP001623348">
    <property type="component" value="Unassembled WGS sequence"/>
</dbReference>
<name>A0ABC9Y4M2_GRUJA</name>
<comment type="caution">
    <text evidence="2">The sequence shown here is derived from an EMBL/GenBank/DDBJ whole genome shotgun (WGS) entry which is preliminary data.</text>
</comment>
<feature type="domain" description="Reverse transcriptase" evidence="1">
    <location>
        <begin position="1"/>
        <end position="110"/>
    </location>
</feature>
<keyword evidence="3" id="KW-1185">Reference proteome</keyword>
<dbReference type="EMBL" id="BAAFJT010000040">
    <property type="protein sequence ID" value="GAB0203727.1"/>
    <property type="molecule type" value="Genomic_DNA"/>
</dbReference>
<sequence>MSGFTVHWVKNWLNGRAQRVVVNGVTSGWRLVTSSIPQGSVLGPVLFNIFINDLDAGVECTISKFADNTKLGGAVDSLEGQEALQRDLDRLEHWAIINGMKFNKNKCQTE</sequence>
<reference evidence="2 3" key="1">
    <citation type="submission" date="2024-06" db="EMBL/GenBank/DDBJ databases">
        <title>The draft genome of Grus japonensis, version 3.</title>
        <authorList>
            <person name="Nabeshima K."/>
            <person name="Suzuki S."/>
            <person name="Onuma M."/>
        </authorList>
    </citation>
    <scope>NUCLEOTIDE SEQUENCE [LARGE SCALE GENOMIC DNA]</scope>
    <source>
        <strain evidence="2 3">451A</strain>
    </source>
</reference>